<organism evidence="1 2">
    <name type="scientific">Thermothielavioides terrestris</name>
    <dbReference type="NCBI Taxonomy" id="2587410"/>
    <lineage>
        <taxon>Eukaryota</taxon>
        <taxon>Fungi</taxon>
        <taxon>Dikarya</taxon>
        <taxon>Ascomycota</taxon>
        <taxon>Pezizomycotina</taxon>
        <taxon>Sordariomycetes</taxon>
        <taxon>Sordariomycetidae</taxon>
        <taxon>Sordariales</taxon>
        <taxon>Chaetomiaceae</taxon>
        <taxon>Thermothielavioides</taxon>
    </lineage>
</organism>
<dbReference type="EMBL" id="OUUZ01000008">
    <property type="protein sequence ID" value="SPQ21652.1"/>
    <property type="molecule type" value="Genomic_DNA"/>
</dbReference>
<reference evidence="1 2" key="1">
    <citation type="submission" date="2018-04" db="EMBL/GenBank/DDBJ databases">
        <authorList>
            <person name="Huttner S."/>
            <person name="Dainat J."/>
        </authorList>
    </citation>
    <scope>NUCLEOTIDE SEQUENCE [LARGE SCALE GENOMIC DNA]</scope>
</reference>
<evidence type="ECO:0000313" key="1">
    <source>
        <dbReference type="EMBL" id="SPQ21652.1"/>
    </source>
</evidence>
<sequence length="11" mass="1195">MLEERAGIGGY</sequence>
<evidence type="ECO:0000313" key="2">
    <source>
        <dbReference type="Proteomes" id="UP000289323"/>
    </source>
</evidence>
<dbReference type="Proteomes" id="UP000289323">
    <property type="component" value="Unassembled WGS sequence"/>
</dbReference>
<gene>
    <name evidence="1" type="ORF">TT172_LOCUS4071</name>
</gene>
<name>A0A3S4D3Q2_9PEZI</name>
<protein>
    <submittedName>
        <fullName evidence="1">56f2747c-17c9-4e9a-9879-15a9952720e2</fullName>
    </submittedName>
</protein>
<accession>A0A3S4D3Q2</accession>
<proteinExistence type="predicted"/>